<evidence type="ECO:0000256" key="8">
    <source>
        <dbReference type="ARBA" id="ARBA00023136"/>
    </source>
</evidence>
<dbReference type="AlphaFoldDB" id="A0A7V0QSC3"/>
<dbReference type="Proteomes" id="UP000885660">
    <property type="component" value="Unassembled WGS sequence"/>
</dbReference>
<comment type="function">
    <text evidence="9">Involved in protein export. Participates in an early event of protein translocation.</text>
</comment>
<keyword evidence="9" id="KW-1003">Cell membrane</keyword>
<dbReference type="GO" id="GO:0005886">
    <property type="term" value="C:plasma membrane"/>
    <property type="evidence" value="ECO:0007669"/>
    <property type="project" value="UniProtKB-SubCell"/>
</dbReference>
<keyword evidence="5 9" id="KW-0653">Protein transport</keyword>
<dbReference type="GO" id="GO:0009306">
    <property type="term" value="P:protein secretion"/>
    <property type="evidence" value="ECO:0007669"/>
    <property type="project" value="UniProtKB-UniRule"/>
</dbReference>
<comment type="caution">
    <text evidence="10">The sequence shown here is derived from an EMBL/GenBank/DDBJ whole genome shotgun (WGS) entry which is preliminary data.</text>
</comment>
<comment type="subcellular location">
    <subcellularLocation>
        <location evidence="9">Cell membrane</location>
        <topology evidence="9">Multi-pass membrane protein</topology>
    </subcellularLocation>
    <subcellularLocation>
        <location evidence="1">Membrane</location>
        <topology evidence="1">Multi-pass membrane protein</topology>
    </subcellularLocation>
</comment>
<evidence type="ECO:0000256" key="9">
    <source>
        <dbReference type="RuleBase" id="RU365087"/>
    </source>
</evidence>
<comment type="similarity">
    <text evidence="2 9">Belongs to the SecG family.</text>
</comment>
<keyword evidence="3 9" id="KW-0813">Transport</keyword>
<dbReference type="NCBIfam" id="TIGR00810">
    <property type="entry name" value="secG"/>
    <property type="match status" value="1"/>
</dbReference>
<evidence type="ECO:0000256" key="5">
    <source>
        <dbReference type="ARBA" id="ARBA00022927"/>
    </source>
</evidence>
<evidence type="ECO:0000256" key="7">
    <source>
        <dbReference type="ARBA" id="ARBA00023010"/>
    </source>
</evidence>
<keyword evidence="4" id="KW-0812">Transmembrane</keyword>
<dbReference type="Pfam" id="PF03840">
    <property type="entry name" value="SecG"/>
    <property type="match status" value="1"/>
</dbReference>
<keyword evidence="7 9" id="KW-0811">Translocation</keyword>
<evidence type="ECO:0000256" key="2">
    <source>
        <dbReference type="ARBA" id="ARBA00008445"/>
    </source>
</evidence>
<keyword evidence="6" id="KW-1133">Transmembrane helix</keyword>
<evidence type="ECO:0000256" key="3">
    <source>
        <dbReference type="ARBA" id="ARBA00022448"/>
    </source>
</evidence>
<gene>
    <name evidence="10" type="primary">secG</name>
    <name evidence="10" type="ORF">ENG47_05950</name>
</gene>
<dbReference type="PRINTS" id="PR01651">
    <property type="entry name" value="SECGEXPORT"/>
</dbReference>
<accession>A0A7V0QSC3</accession>
<sequence>MMGVLLVIQTIVCVLLIGAILLQVGRGASTGAAFGGGVSTFFGPSGEVS</sequence>
<reference evidence="10" key="1">
    <citation type="journal article" date="2020" name="mSystems">
        <title>Genome- and Community-Level Interaction Insights into Carbon Utilization and Element Cycling Functions of Hydrothermarchaeota in Hydrothermal Sediment.</title>
        <authorList>
            <person name="Zhou Z."/>
            <person name="Liu Y."/>
            <person name="Xu W."/>
            <person name="Pan J."/>
            <person name="Luo Z.H."/>
            <person name="Li M."/>
        </authorList>
    </citation>
    <scope>NUCLEOTIDE SEQUENCE [LARGE SCALE GENOMIC DNA]</scope>
    <source>
        <strain evidence="10">HyVt-219</strain>
    </source>
</reference>
<feature type="non-terminal residue" evidence="10">
    <location>
        <position position="49"/>
    </location>
</feature>
<organism evidence="10">
    <name type="scientific">Aerophobetes bacterium</name>
    <dbReference type="NCBI Taxonomy" id="2030807"/>
    <lineage>
        <taxon>Bacteria</taxon>
        <taxon>Candidatus Aerophobota</taxon>
    </lineage>
</organism>
<evidence type="ECO:0000313" key="10">
    <source>
        <dbReference type="EMBL" id="HDN85277.1"/>
    </source>
</evidence>
<dbReference type="EMBL" id="DRBC01000359">
    <property type="protein sequence ID" value="HDN85277.1"/>
    <property type="molecule type" value="Genomic_DNA"/>
</dbReference>
<dbReference type="InterPro" id="IPR004692">
    <property type="entry name" value="SecG"/>
</dbReference>
<name>A0A7V0QSC3_UNCAE</name>
<keyword evidence="8" id="KW-0472">Membrane</keyword>
<evidence type="ECO:0000256" key="6">
    <source>
        <dbReference type="ARBA" id="ARBA00022989"/>
    </source>
</evidence>
<dbReference type="GO" id="GO:0015450">
    <property type="term" value="F:protein-transporting ATPase activity"/>
    <property type="evidence" value="ECO:0007669"/>
    <property type="project" value="UniProtKB-UniRule"/>
</dbReference>
<evidence type="ECO:0000256" key="1">
    <source>
        <dbReference type="ARBA" id="ARBA00004141"/>
    </source>
</evidence>
<protein>
    <recommendedName>
        <fullName evidence="9">Protein-export membrane protein SecG</fullName>
    </recommendedName>
</protein>
<evidence type="ECO:0000256" key="4">
    <source>
        <dbReference type="ARBA" id="ARBA00022692"/>
    </source>
</evidence>
<proteinExistence type="inferred from homology"/>